<dbReference type="Pfam" id="PF14595">
    <property type="entry name" value="Thioredoxin_9"/>
    <property type="match status" value="1"/>
</dbReference>
<evidence type="ECO:0000313" key="2">
    <source>
        <dbReference type="Proteomes" id="UP000460287"/>
    </source>
</evidence>
<protein>
    <submittedName>
        <fullName evidence="1">Uncharacterized protein</fullName>
    </submittedName>
</protein>
<name>A0A7X2MWY4_9CLOT</name>
<evidence type="ECO:0000313" key="1">
    <source>
        <dbReference type="EMBL" id="MSR90592.1"/>
    </source>
</evidence>
<gene>
    <name evidence="1" type="ORF">FYJ33_03980</name>
</gene>
<dbReference type="Proteomes" id="UP000460287">
    <property type="component" value="Unassembled WGS sequence"/>
</dbReference>
<comment type="caution">
    <text evidence="1">The sequence shown here is derived from an EMBL/GenBank/DDBJ whole genome shotgun (WGS) entry which is preliminary data.</text>
</comment>
<dbReference type="Gene3D" id="3.40.30.10">
    <property type="entry name" value="Glutaredoxin"/>
    <property type="match status" value="1"/>
</dbReference>
<dbReference type="EMBL" id="VULX01000003">
    <property type="protein sequence ID" value="MSR90592.1"/>
    <property type="molecule type" value="Genomic_DNA"/>
</dbReference>
<dbReference type="RefSeq" id="WP_154530476.1">
    <property type="nucleotide sequence ID" value="NZ_JAQXTV010000054.1"/>
</dbReference>
<dbReference type="AlphaFoldDB" id="A0A7X2MWY4"/>
<proteinExistence type="predicted"/>
<dbReference type="InterPro" id="IPR036249">
    <property type="entry name" value="Thioredoxin-like_sf"/>
</dbReference>
<reference evidence="1 2" key="1">
    <citation type="submission" date="2019-08" db="EMBL/GenBank/DDBJ databases">
        <title>In-depth cultivation of the pig gut microbiome towards novel bacterial diversity and tailored functional studies.</title>
        <authorList>
            <person name="Wylensek D."/>
            <person name="Hitch T.C.A."/>
            <person name="Clavel T."/>
        </authorList>
    </citation>
    <scope>NUCLEOTIDE SEQUENCE [LARGE SCALE GENOMIC DNA]</scope>
    <source>
        <strain evidence="1 2">WCA-383-APC-5B</strain>
    </source>
</reference>
<dbReference type="SUPFAM" id="SSF52833">
    <property type="entry name" value="Thioredoxin-like"/>
    <property type="match status" value="1"/>
</dbReference>
<organism evidence="1 2">
    <name type="scientific">Inconstantimicrobium porci</name>
    <dbReference type="NCBI Taxonomy" id="2652291"/>
    <lineage>
        <taxon>Bacteria</taxon>
        <taxon>Bacillati</taxon>
        <taxon>Bacillota</taxon>
        <taxon>Clostridia</taxon>
        <taxon>Eubacteriales</taxon>
        <taxon>Clostridiaceae</taxon>
        <taxon>Inconstantimicrobium</taxon>
    </lineage>
</organism>
<sequence>MILGKSIDYNSFKAKASKENLDMIVHKESQQISYFNNSKDKILDKILSINIETNIAVFSSSRCPDAATATPILVEISKINPNIHINFYDIEEHKDFLNKCLSESKIPTFINMDTNSNVISKYCEFPVAFKKILSDVQFREDADSIITDFRNGEFNDILLDELIELILGTEQNNYISFDKTKLPYKSESSSPQD</sequence>
<accession>A0A7X2MWY4</accession>
<keyword evidence="2" id="KW-1185">Reference proteome</keyword>